<evidence type="ECO:0000256" key="1">
    <source>
        <dbReference type="ARBA" id="ARBA00001913"/>
    </source>
</evidence>
<dbReference type="Gene3D" id="3.40.720.10">
    <property type="entry name" value="Alkaline Phosphatase, subunit A"/>
    <property type="match status" value="1"/>
</dbReference>
<reference evidence="9 10" key="1">
    <citation type="submission" date="2023-04" db="EMBL/GenBank/DDBJ databases">
        <title>A novel bacteria isolated from coastal sediment.</title>
        <authorList>
            <person name="Liu X.-J."/>
            <person name="Du Z.-J."/>
        </authorList>
    </citation>
    <scope>NUCLEOTIDE SEQUENCE [LARGE SCALE GENOMIC DNA]</scope>
    <source>
        <strain evidence="9 10">SDUM461004</strain>
    </source>
</reference>
<dbReference type="SUPFAM" id="SSF53649">
    <property type="entry name" value="Alkaline phosphatase-like"/>
    <property type="match status" value="1"/>
</dbReference>
<evidence type="ECO:0000256" key="2">
    <source>
        <dbReference type="ARBA" id="ARBA00008779"/>
    </source>
</evidence>
<protein>
    <submittedName>
        <fullName evidence="9">Sulfatase-like hydrolase/transferase</fullName>
    </submittedName>
</protein>
<evidence type="ECO:0000256" key="6">
    <source>
        <dbReference type="ARBA" id="ARBA00022837"/>
    </source>
</evidence>
<dbReference type="Proteomes" id="UP001243717">
    <property type="component" value="Unassembled WGS sequence"/>
</dbReference>
<dbReference type="CDD" id="cd16155">
    <property type="entry name" value="sulfatase_like"/>
    <property type="match status" value="1"/>
</dbReference>
<dbReference type="Pfam" id="PF00884">
    <property type="entry name" value="Sulfatase"/>
    <property type="match status" value="1"/>
</dbReference>
<evidence type="ECO:0000256" key="7">
    <source>
        <dbReference type="SAM" id="MobiDB-lite"/>
    </source>
</evidence>
<evidence type="ECO:0000256" key="4">
    <source>
        <dbReference type="ARBA" id="ARBA00022729"/>
    </source>
</evidence>
<proteinExistence type="inferred from homology"/>
<organism evidence="9 10">
    <name type="scientific">Thalassobacterium sedimentorum</name>
    <dbReference type="NCBI Taxonomy" id="3041258"/>
    <lineage>
        <taxon>Bacteria</taxon>
        <taxon>Pseudomonadati</taxon>
        <taxon>Verrucomicrobiota</taxon>
        <taxon>Opitutia</taxon>
        <taxon>Puniceicoccales</taxon>
        <taxon>Coraliomargaritaceae</taxon>
        <taxon>Thalassobacterium</taxon>
    </lineage>
</organism>
<dbReference type="RefSeq" id="WP_308986702.1">
    <property type="nucleotide sequence ID" value="NZ_JARXIC010000057.1"/>
</dbReference>
<keyword evidence="6" id="KW-0106">Calcium</keyword>
<keyword evidence="10" id="KW-1185">Reference proteome</keyword>
<comment type="caution">
    <text evidence="9">The sequence shown here is derived from an EMBL/GenBank/DDBJ whole genome shotgun (WGS) entry which is preliminary data.</text>
</comment>
<name>A0ABU1AR68_9BACT</name>
<sequence>MNIKSTIVRTLSFVSLLLVAQAEETKPNVLFIFSDDQVYEAIGAYGLIDIDTPNLDRLANEGTSFSKAYNMGAWTGAICRASRSSMNSGRFIWQAEAASQAIGKGELQSWSQLMAERGYETYMSGKWHVPEVSVPKVFDHTGTVRGGMPKQTPSGYNRPKNAVDYEKGWKPWDTSKGGYWLGGKHWSEVLADEGVGFIEMAAKKERPFFMYLAFNAPHDPRQAPKEYIDRYPLERIQVPENFVPQYADQGNKGVPIIRDEKLMPFPRTEYAVKVNRQEYYALITHMDEQIGRILAALDASGKADNTWIIFTSDHGLSLGHHGLVGKQNMYEDAMAAPFIVWGPGVKSGQKLDTPIYIQDAMATALDIGGEVPEGIDFKSVLPLLNGSSEQIHDSIYGAYIDTQRMLLQDGWKLIAYPKLKKVKLFNLEKDPQEMHDLSQNPEYAERLQMMIQSLEERMDSLGDPMESLSKANYPKKKKKKVEDH</sequence>
<feature type="compositionally biased region" description="Basic residues" evidence="7">
    <location>
        <begin position="473"/>
        <end position="484"/>
    </location>
</feature>
<evidence type="ECO:0000256" key="3">
    <source>
        <dbReference type="ARBA" id="ARBA00022723"/>
    </source>
</evidence>
<evidence type="ECO:0000259" key="8">
    <source>
        <dbReference type="Pfam" id="PF00884"/>
    </source>
</evidence>
<evidence type="ECO:0000313" key="10">
    <source>
        <dbReference type="Proteomes" id="UP001243717"/>
    </source>
</evidence>
<gene>
    <name evidence="9" type="ORF">QEH59_17660</name>
</gene>
<evidence type="ECO:0000256" key="5">
    <source>
        <dbReference type="ARBA" id="ARBA00022801"/>
    </source>
</evidence>
<dbReference type="InterPro" id="IPR000917">
    <property type="entry name" value="Sulfatase_N"/>
</dbReference>
<dbReference type="PROSITE" id="PS00149">
    <property type="entry name" value="SULFATASE_2"/>
    <property type="match status" value="1"/>
</dbReference>
<keyword evidence="5" id="KW-0378">Hydrolase</keyword>
<evidence type="ECO:0000313" key="9">
    <source>
        <dbReference type="EMBL" id="MDQ8196266.1"/>
    </source>
</evidence>
<dbReference type="InterPro" id="IPR024607">
    <property type="entry name" value="Sulfatase_CS"/>
</dbReference>
<comment type="cofactor">
    <cofactor evidence="1">
        <name>Ca(2+)</name>
        <dbReference type="ChEBI" id="CHEBI:29108"/>
    </cofactor>
</comment>
<dbReference type="InterPro" id="IPR017850">
    <property type="entry name" value="Alkaline_phosphatase_core_sf"/>
</dbReference>
<keyword evidence="4" id="KW-0732">Signal</keyword>
<dbReference type="PANTHER" id="PTHR42693">
    <property type="entry name" value="ARYLSULFATASE FAMILY MEMBER"/>
    <property type="match status" value="1"/>
</dbReference>
<dbReference type="InterPro" id="IPR050738">
    <property type="entry name" value="Sulfatase"/>
</dbReference>
<feature type="domain" description="Sulfatase N-terminal" evidence="8">
    <location>
        <begin position="27"/>
        <end position="368"/>
    </location>
</feature>
<keyword evidence="3" id="KW-0479">Metal-binding</keyword>
<accession>A0ABU1AR68</accession>
<feature type="region of interest" description="Disordered" evidence="7">
    <location>
        <begin position="461"/>
        <end position="484"/>
    </location>
</feature>
<dbReference type="PANTHER" id="PTHR42693:SF42">
    <property type="entry name" value="ARYLSULFATASE G"/>
    <property type="match status" value="1"/>
</dbReference>
<comment type="similarity">
    <text evidence="2">Belongs to the sulfatase family.</text>
</comment>
<dbReference type="EMBL" id="JARXIC010000057">
    <property type="protein sequence ID" value="MDQ8196266.1"/>
    <property type="molecule type" value="Genomic_DNA"/>
</dbReference>